<evidence type="ECO:0000256" key="1">
    <source>
        <dbReference type="SAM" id="MobiDB-lite"/>
    </source>
</evidence>
<sequence length="138" mass="14805">MTLPTHDAQPSKRLGRPQIVPPTHSIPAMSPVPAVPLAPQSTPNPLSQSASGYDEEMAHEHAIDIATQSWDLATGGMKTLTAKRELPLPARSERRVTDILPDGLSKSPRNDTFVMIILVCVALMLVGGGIVLFILLQP</sequence>
<keyword evidence="2" id="KW-0812">Transmembrane</keyword>
<dbReference type="RefSeq" id="WP_129893041.1">
    <property type="nucleotide sequence ID" value="NZ_CP035758.1"/>
</dbReference>
<dbReference type="EMBL" id="CP035758">
    <property type="protein sequence ID" value="QBD81981.1"/>
    <property type="molecule type" value="Genomic_DNA"/>
</dbReference>
<evidence type="ECO:0000313" key="4">
    <source>
        <dbReference type="Proteomes" id="UP000290365"/>
    </source>
</evidence>
<dbReference type="KEGG" id="kbs:EPA93_40800"/>
<feature type="compositionally biased region" description="Polar residues" evidence="1">
    <location>
        <begin position="39"/>
        <end position="51"/>
    </location>
</feature>
<proteinExistence type="predicted"/>
<keyword evidence="4" id="KW-1185">Reference proteome</keyword>
<protein>
    <submittedName>
        <fullName evidence="3">Uncharacterized protein</fullName>
    </submittedName>
</protein>
<evidence type="ECO:0000313" key="3">
    <source>
        <dbReference type="EMBL" id="QBD81981.1"/>
    </source>
</evidence>
<feature type="transmembrane region" description="Helical" evidence="2">
    <location>
        <begin position="113"/>
        <end position="136"/>
    </location>
</feature>
<accession>A0A4V0Z049</accession>
<reference evidence="3 4" key="1">
    <citation type="submission" date="2019-01" db="EMBL/GenBank/DDBJ databases">
        <title>Ktedonosporobacter rubrisoli SCAWS-G2.</title>
        <authorList>
            <person name="Huang Y."/>
            <person name="Yan B."/>
        </authorList>
    </citation>
    <scope>NUCLEOTIDE SEQUENCE [LARGE SCALE GENOMIC DNA]</scope>
    <source>
        <strain evidence="3 4">SCAWS-G2</strain>
    </source>
</reference>
<name>A0A4V0Z049_KTERU</name>
<dbReference type="OrthoDB" id="164115at2"/>
<keyword evidence="2" id="KW-1133">Transmembrane helix</keyword>
<keyword evidence="2" id="KW-0472">Membrane</keyword>
<dbReference type="Proteomes" id="UP000290365">
    <property type="component" value="Chromosome"/>
</dbReference>
<gene>
    <name evidence="3" type="ORF">EPA93_40800</name>
</gene>
<dbReference type="AlphaFoldDB" id="A0A4V0Z049"/>
<organism evidence="3 4">
    <name type="scientific">Ktedonosporobacter rubrisoli</name>
    <dbReference type="NCBI Taxonomy" id="2509675"/>
    <lineage>
        <taxon>Bacteria</taxon>
        <taxon>Bacillati</taxon>
        <taxon>Chloroflexota</taxon>
        <taxon>Ktedonobacteria</taxon>
        <taxon>Ktedonobacterales</taxon>
        <taxon>Ktedonosporobacteraceae</taxon>
        <taxon>Ktedonosporobacter</taxon>
    </lineage>
</organism>
<feature type="region of interest" description="Disordered" evidence="1">
    <location>
        <begin position="1"/>
        <end position="54"/>
    </location>
</feature>
<evidence type="ECO:0000256" key="2">
    <source>
        <dbReference type="SAM" id="Phobius"/>
    </source>
</evidence>